<dbReference type="EMBL" id="WQLB01000029">
    <property type="protein sequence ID" value="MVN88495.1"/>
    <property type="molecule type" value="Genomic_DNA"/>
</dbReference>
<proteinExistence type="predicted"/>
<dbReference type="RefSeq" id="WP_157460555.1">
    <property type="nucleotide sequence ID" value="NZ_WQLB01000029.1"/>
</dbReference>
<evidence type="ECO:0000313" key="2">
    <source>
        <dbReference type="Proteomes" id="UP000483286"/>
    </source>
</evidence>
<dbReference type="InterPro" id="IPR047928">
    <property type="entry name" value="Perm_prefix_1"/>
</dbReference>
<comment type="caution">
    <text evidence="1">The sequence shown here is derived from an EMBL/GenBank/DDBJ whole genome shotgun (WGS) entry which is preliminary data.</text>
</comment>
<dbReference type="Proteomes" id="UP000483286">
    <property type="component" value="Unassembled WGS sequence"/>
</dbReference>
<reference evidence="1 2" key="1">
    <citation type="submission" date="2019-12" db="EMBL/GenBank/DDBJ databases">
        <title>Deinococcus sp. HMF7620 Genome sequencing and assembly.</title>
        <authorList>
            <person name="Kang H."/>
            <person name="Kim H."/>
            <person name="Joh K."/>
        </authorList>
    </citation>
    <scope>NUCLEOTIDE SEQUENCE [LARGE SCALE GENOMIC DNA]</scope>
    <source>
        <strain evidence="1 2">HMF7620</strain>
    </source>
</reference>
<evidence type="ECO:0000313" key="1">
    <source>
        <dbReference type="EMBL" id="MVN88495.1"/>
    </source>
</evidence>
<dbReference type="NCBIfam" id="NF038403">
    <property type="entry name" value="perm_prefix_1"/>
    <property type="match status" value="1"/>
</dbReference>
<dbReference type="AlphaFoldDB" id="A0A7C9I1B1"/>
<keyword evidence="2" id="KW-1185">Reference proteome</keyword>
<protein>
    <submittedName>
        <fullName evidence="1">Uncharacterized protein</fullName>
    </submittedName>
</protein>
<accession>A0A7C9I1B1</accession>
<sequence length="365" mass="39491">MTHTERYLRAATRGLWGKERRTLHTELKGHIEVRIQELRLAGLSEEDAEGQALRELGGAAEVRTGMFGVHTLPRLGKGGLLGLMAVTLLVSTLPHSQAQVSSIFSTPGRYAPAAYVDFAQLQLELQKAGGKLTGTAAQPMVTLPGTPHSPSPVHTGPGLLRQEGRTYIPASAIMAALANTGADVQLRGWLNPTIQAGQTVIRLQTADPQVSTSLYGSTLSGDWELQNGALLNVRPSTFANQTVTFRGNVQEGQVYALALPSLSRWYASYEHGPQDLSGSVILNVAINVAQKGEVTFRIQEDVRFFKLRASVGEMQLALDPYRDLAPDKLVAWSPQRPAPATLLELKGRFGPGSYSVVSPQDVQRR</sequence>
<gene>
    <name evidence="1" type="ORF">GO986_17270</name>
</gene>
<name>A0A7C9I1B1_9DEIO</name>
<organism evidence="1 2">
    <name type="scientific">Deinococcus arboris</name>
    <dbReference type="NCBI Taxonomy" id="2682977"/>
    <lineage>
        <taxon>Bacteria</taxon>
        <taxon>Thermotogati</taxon>
        <taxon>Deinococcota</taxon>
        <taxon>Deinococci</taxon>
        <taxon>Deinococcales</taxon>
        <taxon>Deinococcaceae</taxon>
        <taxon>Deinococcus</taxon>
    </lineage>
</organism>